<sequence>GAVPRRDEVSPDGPPRTPPHCPSPLSIDTGTGQGPLRGTGAPPPRKAESEMREPRPPKETAKEGKEEEEDL</sequence>
<organism evidence="2">
    <name type="scientific">Tetraselmis sp. GSL018</name>
    <dbReference type="NCBI Taxonomy" id="582737"/>
    <lineage>
        <taxon>Eukaryota</taxon>
        <taxon>Viridiplantae</taxon>
        <taxon>Chlorophyta</taxon>
        <taxon>core chlorophytes</taxon>
        <taxon>Chlorodendrophyceae</taxon>
        <taxon>Chlorodendrales</taxon>
        <taxon>Chlorodendraceae</taxon>
        <taxon>Tetraselmis</taxon>
    </lineage>
</organism>
<dbReference type="EMBL" id="GBEZ01010072">
    <property type="protein sequence ID" value="JAC75570.1"/>
    <property type="molecule type" value="Transcribed_RNA"/>
</dbReference>
<feature type="compositionally biased region" description="Basic and acidic residues" evidence="1">
    <location>
        <begin position="45"/>
        <end position="65"/>
    </location>
</feature>
<feature type="compositionally biased region" description="Pro residues" evidence="1">
    <location>
        <begin position="12"/>
        <end position="22"/>
    </location>
</feature>
<name>A0A061RY23_9CHLO</name>
<feature type="region of interest" description="Disordered" evidence="1">
    <location>
        <begin position="1"/>
        <end position="71"/>
    </location>
</feature>
<evidence type="ECO:0000313" key="2">
    <source>
        <dbReference type="EMBL" id="JAC75570.1"/>
    </source>
</evidence>
<feature type="non-terminal residue" evidence="2">
    <location>
        <position position="71"/>
    </location>
</feature>
<gene>
    <name evidence="2" type="ORF">TSPGSL018_22722</name>
</gene>
<protein>
    <submittedName>
        <fullName evidence="2">Uncharacterized protein</fullName>
    </submittedName>
</protein>
<proteinExistence type="predicted"/>
<evidence type="ECO:0000256" key="1">
    <source>
        <dbReference type="SAM" id="MobiDB-lite"/>
    </source>
</evidence>
<accession>A0A061RY23</accession>
<reference evidence="2" key="1">
    <citation type="submission" date="2014-05" db="EMBL/GenBank/DDBJ databases">
        <title>The transcriptome of the halophilic microalga Tetraselmis sp. GSL018 isolated from the Great Salt Lake, Utah.</title>
        <authorList>
            <person name="Jinkerson R.E."/>
            <person name="D'Adamo S."/>
            <person name="Posewitz M.C."/>
        </authorList>
    </citation>
    <scope>NUCLEOTIDE SEQUENCE</scope>
    <source>
        <strain evidence="2">GSL018</strain>
    </source>
</reference>
<feature type="non-terminal residue" evidence="2">
    <location>
        <position position="1"/>
    </location>
</feature>
<dbReference type="AlphaFoldDB" id="A0A061RY23"/>